<dbReference type="InterPro" id="IPR052740">
    <property type="entry name" value="CE4"/>
</dbReference>
<feature type="compositionally biased region" description="Polar residues" evidence="2">
    <location>
        <begin position="157"/>
        <end position="186"/>
    </location>
</feature>
<organism evidence="4 5">
    <name type="scientific">Brenthis ino</name>
    <name type="common">lesser marbled fritillary</name>
    <dbReference type="NCBI Taxonomy" id="405034"/>
    <lineage>
        <taxon>Eukaryota</taxon>
        <taxon>Metazoa</taxon>
        <taxon>Ecdysozoa</taxon>
        <taxon>Arthropoda</taxon>
        <taxon>Hexapoda</taxon>
        <taxon>Insecta</taxon>
        <taxon>Pterygota</taxon>
        <taxon>Neoptera</taxon>
        <taxon>Endopterygota</taxon>
        <taxon>Lepidoptera</taxon>
        <taxon>Glossata</taxon>
        <taxon>Ditrysia</taxon>
        <taxon>Papilionoidea</taxon>
        <taxon>Nymphalidae</taxon>
        <taxon>Heliconiinae</taxon>
        <taxon>Argynnini</taxon>
        <taxon>Brenthis</taxon>
    </lineage>
</organism>
<dbReference type="InterPro" id="IPR002557">
    <property type="entry name" value="Chitin-bd_dom"/>
</dbReference>
<dbReference type="InterPro" id="IPR010998">
    <property type="entry name" value="Integrase_recombinase_N"/>
</dbReference>
<dbReference type="Gene3D" id="2.170.140.10">
    <property type="entry name" value="Chitin binding domain"/>
    <property type="match status" value="1"/>
</dbReference>
<gene>
    <name evidence="4" type="ORF">BINO364_LOCUS1528</name>
</gene>
<evidence type="ECO:0000256" key="1">
    <source>
        <dbReference type="ARBA" id="ARBA00023125"/>
    </source>
</evidence>
<name>A0A8J9UTL0_9NEOP</name>
<dbReference type="InterPro" id="IPR011330">
    <property type="entry name" value="Glyco_hydro/deAcase_b/a-brl"/>
</dbReference>
<dbReference type="SUPFAM" id="SSF88713">
    <property type="entry name" value="Glycoside hydrolase/deacetylase"/>
    <property type="match status" value="1"/>
</dbReference>
<dbReference type="PROSITE" id="PS50940">
    <property type="entry name" value="CHIT_BIND_II"/>
    <property type="match status" value="1"/>
</dbReference>
<dbReference type="Gene3D" id="3.20.20.370">
    <property type="entry name" value="Glycoside hydrolase/deacetylase"/>
    <property type="match status" value="1"/>
</dbReference>
<feature type="non-terminal residue" evidence="4">
    <location>
        <position position="812"/>
    </location>
</feature>
<dbReference type="GO" id="GO:0005975">
    <property type="term" value="P:carbohydrate metabolic process"/>
    <property type="evidence" value="ECO:0007669"/>
    <property type="project" value="InterPro"/>
</dbReference>
<dbReference type="GO" id="GO:0008061">
    <property type="term" value="F:chitin binding"/>
    <property type="evidence" value="ECO:0007669"/>
    <property type="project" value="InterPro"/>
</dbReference>
<dbReference type="AlphaFoldDB" id="A0A8J9UTL0"/>
<reference evidence="4" key="1">
    <citation type="submission" date="2021-12" db="EMBL/GenBank/DDBJ databases">
        <authorList>
            <person name="Martin H S."/>
        </authorList>
    </citation>
    <scope>NUCLEOTIDE SEQUENCE</scope>
</reference>
<dbReference type="InterPro" id="IPR036508">
    <property type="entry name" value="Chitin-bd_dom_sf"/>
</dbReference>
<dbReference type="Gene3D" id="1.10.150.130">
    <property type="match status" value="1"/>
</dbReference>
<dbReference type="Proteomes" id="UP000838878">
    <property type="component" value="Chromosome 1"/>
</dbReference>
<feature type="compositionally biased region" description="Polar residues" evidence="2">
    <location>
        <begin position="84"/>
        <end position="93"/>
    </location>
</feature>
<sequence>MPKRKTKDKIEYYKSKLRKLENKSHRRIRCLSPSSDSEQETRDTNSIGIGDPVTMSSVIDAEPGTSMEAPNEGVTGPEVCMNSPGDNNVANSSTVPVLDPSILAALGEITDETPEFERTERDNTLFGSDLSEKIKASKTIVKQGDLIKKALPPPKPSTSNNSRAQPNANRSSYQGNWQGPSRSQPNRGGGRGGHKRTSYRIPTSTSQSKTSHTYKPCLNATSVTQELSPSSTQPSYAGCGDTLREAFLRRNIPVQAIDLMLASLSDNTKKQYSVSYKLWWQFCKTNNMNIFDSTVAKIISFLTEEFNKGVSYGSLNSHRSALSLLLGNNIGSDECIKRLLKGAYKLKPINCQKDKEAEEFICPEGTQGNGNFADPATCRRFYQCVDGYPYLNRCPSGLYFDDISKFCTFKVEARCGPIATTPAPITEAPLDLATKCDTAECQLPYCFCSKDGTLIPGGLDPEDTPQMIMLTFDGAVNLNNFDLYKKVFNGKLRNPNGCPIRGTFFLSHEYSNYVMVQSLAHDGHEIATGTISQQQGLQDKGYEEWAGEMIGMREILKIFANVSRSEVVGARAPFLKPGRNTQFKVLEDFGYIYDSSVGVPPLPIPVWPYTLDYKIAHECKSGTCPTKSFPGLWEVPFNAHYVETYEGGHCPYLDQCVLHNHDSDEVLEWLQEDFSRYYEQNRAPYMMPLHTNWFQIKALEQGLHKFLRWASNLKDVYFVTITQALTWMTDPKSAKTLSNYEAWRCDKKDLPPAPCNLPNKCALSFKHPTTNFTDTRYMETCSECPNQYPWLGDSGGTGIPGKDNYIPDSLKK</sequence>
<evidence type="ECO:0000259" key="3">
    <source>
        <dbReference type="PROSITE" id="PS50940"/>
    </source>
</evidence>
<evidence type="ECO:0000313" key="4">
    <source>
        <dbReference type="EMBL" id="CAH0714485.1"/>
    </source>
</evidence>
<dbReference type="GO" id="GO:0005576">
    <property type="term" value="C:extracellular region"/>
    <property type="evidence" value="ECO:0007669"/>
    <property type="project" value="InterPro"/>
</dbReference>
<dbReference type="CDD" id="cd10974">
    <property type="entry name" value="CE4_CDA_like_1"/>
    <property type="match status" value="1"/>
</dbReference>
<feature type="region of interest" description="Disordered" evidence="2">
    <location>
        <begin position="145"/>
        <end position="214"/>
    </location>
</feature>
<feature type="domain" description="Chitin-binding type-2" evidence="3">
    <location>
        <begin position="359"/>
        <end position="417"/>
    </location>
</feature>
<feature type="region of interest" description="Disordered" evidence="2">
    <location>
        <begin position="23"/>
        <end position="93"/>
    </location>
</feature>
<feature type="compositionally biased region" description="Polar residues" evidence="2">
    <location>
        <begin position="200"/>
        <end position="214"/>
    </location>
</feature>
<dbReference type="GO" id="GO:0003677">
    <property type="term" value="F:DNA binding"/>
    <property type="evidence" value="ECO:0007669"/>
    <property type="project" value="UniProtKB-KW"/>
</dbReference>
<dbReference type="SUPFAM" id="SSF57625">
    <property type="entry name" value="Invertebrate chitin-binding proteins"/>
    <property type="match status" value="1"/>
</dbReference>
<keyword evidence="5" id="KW-1185">Reference proteome</keyword>
<dbReference type="GO" id="GO:0016787">
    <property type="term" value="F:hydrolase activity"/>
    <property type="evidence" value="ECO:0007669"/>
    <property type="project" value="UniProtKB-ARBA"/>
</dbReference>
<dbReference type="SMART" id="SM00494">
    <property type="entry name" value="ChtBD2"/>
    <property type="match status" value="1"/>
</dbReference>
<protein>
    <recommendedName>
        <fullName evidence="3">Chitin-binding type-2 domain-containing protein</fullName>
    </recommendedName>
</protein>
<dbReference type="OrthoDB" id="504708at2759"/>
<evidence type="ECO:0000313" key="5">
    <source>
        <dbReference type="Proteomes" id="UP000838878"/>
    </source>
</evidence>
<dbReference type="SUPFAM" id="SSF47823">
    <property type="entry name" value="lambda integrase-like, N-terminal domain"/>
    <property type="match status" value="1"/>
</dbReference>
<evidence type="ECO:0000256" key="2">
    <source>
        <dbReference type="SAM" id="MobiDB-lite"/>
    </source>
</evidence>
<keyword evidence="1" id="KW-0238">DNA-binding</keyword>
<proteinExistence type="predicted"/>
<dbReference type="Pfam" id="PF01607">
    <property type="entry name" value="CBM_14"/>
    <property type="match status" value="1"/>
</dbReference>
<dbReference type="PANTHER" id="PTHR45985">
    <property type="match status" value="1"/>
</dbReference>
<dbReference type="EMBL" id="OV170221">
    <property type="protein sequence ID" value="CAH0714485.1"/>
    <property type="molecule type" value="Genomic_DNA"/>
</dbReference>
<dbReference type="PANTHER" id="PTHR45985:SF3">
    <property type="entry name" value="CHITIN DEACETYLASE-LIKE 4"/>
    <property type="match status" value="1"/>
</dbReference>
<accession>A0A8J9UTL0</accession>